<name>A0A023D6H1_ACIMT</name>
<feature type="signal peptide" evidence="1">
    <location>
        <begin position="1"/>
        <end position="18"/>
    </location>
</feature>
<dbReference type="OrthoDB" id="7282391at2"/>
<dbReference type="Proteomes" id="UP000019760">
    <property type="component" value="Unassembled WGS sequence"/>
</dbReference>
<dbReference type="AlphaFoldDB" id="A0A023D6H1"/>
<sequence>MRRLLFLLPLLLAPAARATTQSANPVEVFANGKRAGVYSQPLVVLNISQVFPVASLPATCTNGAIVWAANGRTPTEAAGAGTGVTAVCKSNIWYSMLSNLAVTQ</sequence>
<dbReference type="EMBL" id="BAND01000076">
    <property type="protein sequence ID" value="GAJ29742.1"/>
    <property type="molecule type" value="Genomic_DNA"/>
</dbReference>
<evidence type="ECO:0000256" key="1">
    <source>
        <dbReference type="SAM" id="SignalP"/>
    </source>
</evidence>
<comment type="caution">
    <text evidence="2">The sequence shown here is derived from an EMBL/GenBank/DDBJ whole genome shotgun (WGS) entry which is preliminary data.</text>
</comment>
<keyword evidence="1" id="KW-0732">Signal</keyword>
<evidence type="ECO:0000313" key="2">
    <source>
        <dbReference type="EMBL" id="GAJ29742.1"/>
    </source>
</evidence>
<proteinExistence type="predicted"/>
<protein>
    <submittedName>
        <fullName evidence="2">Uncharacterized protein</fullName>
    </submittedName>
</protein>
<feature type="chain" id="PRO_5030001415" evidence="1">
    <location>
        <begin position="19"/>
        <end position="104"/>
    </location>
</feature>
<keyword evidence="3" id="KW-1185">Reference proteome</keyword>
<evidence type="ECO:0000313" key="3">
    <source>
        <dbReference type="Proteomes" id="UP000019760"/>
    </source>
</evidence>
<accession>A0A023D6H1</accession>
<reference evidence="3" key="1">
    <citation type="journal article" date="2014" name="FEMS Microbiol. Lett.">
        <title>Draft Genomic DNA Sequence of the Facultatively Methylotrophic Bacterium Acidomonas methanolica type strain MB58.</title>
        <authorList>
            <person name="Higashiura N."/>
            <person name="Hadano H."/>
            <person name="Hirakawa H."/>
            <person name="Matsutani M."/>
            <person name="Takabe S."/>
            <person name="Matsushita K."/>
            <person name="Azuma Y."/>
        </authorList>
    </citation>
    <scope>NUCLEOTIDE SEQUENCE [LARGE SCALE GENOMIC DNA]</scope>
    <source>
        <strain evidence="3">MB58</strain>
    </source>
</reference>
<dbReference type="RefSeq" id="WP_042060009.1">
    <property type="nucleotide sequence ID" value="NZ_BAND01000076.1"/>
</dbReference>
<gene>
    <name evidence="2" type="ORF">Amme_076_035</name>
</gene>
<organism evidence="2 3">
    <name type="scientific">Acidomonas methanolica NBRC 104435</name>
    <dbReference type="NCBI Taxonomy" id="1231351"/>
    <lineage>
        <taxon>Bacteria</taxon>
        <taxon>Pseudomonadati</taxon>
        <taxon>Pseudomonadota</taxon>
        <taxon>Alphaproteobacteria</taxon>
        <taxon>Acetobacterales</taxon>
        <taxon>Acetobacteraceae</taxon>
        <taxon>Acidomonas</taxon>
    </lineage>
</organism>
<reference evidence="2 3" key="2">
    <citation type="journal article" date="2014" name="FEMS Microbiol. Lett.">
        <title>Draft genomic DNA sequence of the facultatively methylotrophic bacterium Acidomonas methanolica type strain MB58.</title>
        <authorList>
            <person name="Higashiura N."/>
            <person name="Hadano H."/>
            <person name="Hirakawa H."/>
            <person name="Matsutani M."/>
            <person name="Takabe S."/>
            <person name="Matsushita K."/>
            <person name="Azuma Y."/>
        </authorList>
    </citation>
    <scope>NUCLEOTIDE SEQUENCE [LARGE SCALE GENOMIC DNA]</scope>
    <source>
        <strain evidence="2 3">MB58</strain>
    </source>
</reference>